<name>A0A151I4X6_9HYME</name>
<protein>
    <submittedName>
        <fullName evidence="1">Uncharacterized protein</fullName>
    </submittedName>
</protein>
<evidence type="ECO:0000313" key="1">
    <source>
        <dbReference type="EMBL" id="KYM86934.1"/>
    </source>
</evidence>
<organism evidence="1 2">
    <name type="scientific">Atta colombica</name>
    <dbReference type="NCBI Taxonomy" id="520822"/>
    <lineage>
        <taxon>Eukaryota</taxon>
        <taxon>Metazoa</taxon>
        <taxon>Ecdysozoa</taxon>
        <taxon>Arthropoda</taxon>
        <taxon>Hexapoda</taxon>
        <taxon>Insecta</taxon>
        <taxon>Pterygota</taxon>
        <taxon>Neoptera</taxon>
        <taxon>Endopterygota</taxon>
        <taxon>Hymenoptera</taxon>
        <taxon>Apocrita</taxon>
        <taxon>Aculeata</taxon>
        <taxon>Formicoidea</taxon>
        <taxon>Formicidae</taxon>
        <taxon>Myrmicinae</taxon>
        <taxon>Atta</taxon>
    </lineage>
</organism>
<gene>
    <name evidence="1" type="ORF">ALC53_03735</name>
</gene>
<dbReference type="EMBL" id="KQ976437">
    <property type="protein sequence ID" value="KYM86934.1"/>
    <property type="molecule type" value="Genomic_DNA"/>
</dbReference>
<proteinExistence type="predicted"/>
<accession>A0A151I4X6</accession>
<reference evidence="1 2" key="1">
    <citation type="submission" date="2015-09" db="EMBL/GenBank/DDBJ databases">
        <title>Atta colombica WGS genome.</title>
        <authorList>
            <person name="Nygaard S."/>
            <person name="Hu H."/>
            <person name="Boomsma J."/>
            <person name="Zhang G."/>
        </authorList>
    </citation>
    <scope>NUCLEOTIDE SEQUENCE [LARGE SCALE GENOMIC DNA]</scope>
    <source>
        <strain evidence="1">Treedump-2</strain>
        <tissue evidence="1">Whole body</tissue>
    </source>
</reference>
<dbReference type="AlphaFoldDB" id="A0A151I4X6"/>
<keyword evidence="2" id="KW-1185">Reference proteome</keyword>
<sequence length="103" mass="11069">METHPARRIIAASANDAAAEDTAQHVGLPASEIHVAELQRHSDYPLATACDAASACRRRTRRMGDVAEAETSGALAAYATGVFRRPGERVAFRLPSTKLIRRG</sequence>
<dbReference type="Proteomes" id="UP000078540">
    <property type="component" value="Unassembled WGS sequence"/>
</dbReference>
<evidence type="ECO:0000313" key="2">
    <source>
        <dbReference type="Proteomes" id="UP000078540"/>
    </source>
</evidence>